<name>A0A2T4D414_9GAMM</name>
<protein>
    <recommendedName>
        <fullName evidence="1">Methyltransferase domain-containing protein</fullName>
    </recommendedName>
</protein>
<dbReference type="EMBL" id="PYVF01000050">
    <property type="protein sequence ID" value="PTB88564.1"/>
    <property type="molecule type" value="Genomic_DNA"/>
</dbReference>
<reference evidence="2 3" key="1">
    <citation type="submission" date="2018-03" db="EMBL/GenBank/DDBJ databases">
        <title>Cross-interface Injection: A General Nanoliter Liquid Handling Method Applied to Single Cells Genome Amplification Automated Nanoliter Liquid Handling Applied to Single Cell Multiple Displacement Amplification.</title>
        <authorList>
            <person name="Yun J."/>
            <person name="Xu P."/>
            <person name="Xu J."/>
            <person name="Dai X."/>
            <person name="Wang Y."/>
            <person name="Zheng X."/>
            <person name="Cao C."/>
            <person name="Yi Q."/>
            <person name="Zhu Y."/>
            <person name="Wang L."/>
            <person name="Dong Z."/>
            <person name="Huang Y."/>
            <person name="Huang L."/>
            <person name="Du W."/>
        </authorList>
    </citation>
    <scope>NUCLEOTIDE SEQUENCE [LARGE SCALE GENOMIC DNA]</scope>
    <source>
        <strain evidence="2 3">A12-4</strain>
    </source>
</reference>
<dbReference type="Pfam" id="PF13847">
    <property type="entry name" value="Methyltransf_31"/>
    <property type="match status" value="1"/>
</dbReference>
<dbReference type="SUPFAM" id="SSF53335">
    <property type="entry name" value="S-adenosyl-L-methionine-dependent methyltransferases"/>
    <property type="match status" value="1"/>
</dbReference>
<comment type="caution">
    <text evidence="2">The sequence shown here is derived from an EMBL/GenBank/DDBJ whole genome shotgun (WGS) entry which is preliminary data.</text>
</comment>
<dbReference type="InterPro" id="IPR029063">
    <property type="entry name" value="SAM-dependent_MTases_sf"/>
</dbReference>
<evidence type="ECO:0000313" key="3">
    <source>
        <dbReference type="Proteomes" id="UP000242087"/>
    </source>
</evidence>
<dbReference type="AlphaFoldDB" id="A0A2T4D414"/>
<dbReference type="CDD" id="cd02440">
    <property type="entry name" value="AdoMet_MTases"/>
    <property type="match status" value="1"/>
</dbReference>
<evidence type="ECO:0000313" key="2">
    <source>
        <dbReference type="EMBL" id="PTB88564.1"/>
    </source>
</evidence>
<gene>
    <name evidence="2" type="ORF">C9927_03790</name>
</gene>
<dbReference type="Gene3D" id="3.40.50.150">
    <property type="entry name" value="Vaccinia Virus protein VP39"/>
    <property type="match status" value="1"/>
</dbReference>
<accession>A0A2T4D414</accession>
<proteinExistence type="predicted"/>
<evidence type="ECO:0000259" key="1">
    <source>
        <dbReference type="Pfam" id="PF13847"/>
    </source>
</evidence>
<dbReference type="InterPro" id="IPR025714">
    <property type="entry name" value="Methyltranfer_dom"/>
</dbReference>
<organism evidence="2 3">
    <name type="scientific">Pseudidiomarina aestuarii</name>
    <dbReference type="NCBI Taxonomy" id="624146"/>
    <lineage>
        <taxon>Bacteria</taxon>
        <taxon>Pseudomonadati</taxon>
        <taxon>Pseudomonadota</taxon>
        <taxon>Gammaproteobacteria</taxon>
        <taxon>Alteromonadales</taxon>
        <taxon>Idiomarinaceae</taxon>
        <taxon>Pseudidiomarina</taxon>
    </lineage>
</organism>
<feature type="domain" description="Methyltransferase" evidence="1">
    <location>
        <begin position="45"/>
        <end position="166"/>
    </location>
</feature>
<sequence>MMQHWSMYWQTSGVLNSFAEGDANQGYTGAIKKFWDQSFDSIPQGATIVDAGCGNGALALLAYDFGRANQKDFVIEGLDAAEINPVQQFEKQPAVAKKLKTIKFHSATPIAEAPYTAESVDAVISQFAFEYAEQVPALAKISEILKPGGKLITMSHHASSKLVKDSKVGVEVLTAILEESPLFQQADLIIDLAMQAIPQLGDEGWAKYSHNRILSQSTKWMMDSLLQRFDKPEQQTYVKDAIARVARVLQAMNGSNLEQARKQLTYDYHVLADHKKRLDEQLQSAYAKKDITALKKAATKAGLKLEAEPFEIEGEVFGWTITAKKA</sequence>
<dbReference type="Proteomes" id="UP000242087">
    <property type="component" value="Unassembled WGS sequence"/>
</dbReference>